<evidence type="ECO:0000256" key="4">
    <source>
        <dbReference type="ARBA" id="ARBA00023027"/>
    </source>
</evidence>
<dbReference type="EMBL" id="MFJE01000055">
    <property type="protein sequence ID" value="OGG13379.1"/>
    <property type="molecule type" value="Genomic_DNA"/>
</dbReference>
<feature type="binding site" evidence="6">
    <location>
        <position position="251"/>
    </location>
    <ligand>
        <name>(6S)-NADPHX</name>
        <dbReference type="ChEBI" id="CHEBI:64076"/>
    </ligand>
</feature>
<dbReference type="GO" id="GO:0052855">
    <property type="term" value="F:ADP-dependent NAD(P)H-hydrate dehydratase activity"/>
    <property type="evidence" value="ECO:0007669"/>
    <property type="project" value="UniProtKB-UniRule"/>
</dbReference>
<comment type="subunit">
    <text evidence="6">Homotetramer.</text>
</comment>
<keyword evidence="3 6" id="KW-0521">NADP</keyword>
<dbReference type="InterPro" id="IPR000631">
    <property type="entry name" value="CARKD"/>
</dbReference>
<evidence type="ECO:0000256" key="3">
    <source>
        <dbReference type="ARBA" id="ARBA00022857"/>
    </source>
</evidence>
<comment type="catalytic activity">
    <reaction evidence="6">
        <text>(6S)-NADPHX + ADP = AMP + phosphate + NADPH + H(+)</text>
        <dbReference type="Rhea" id="RHEA:32235"/>
        <dbReference type="ChEBI" id="CHEBI:15378"/>
        <dbReference type="ChEBI" id="CHEBI:43474"/>
        <dbReference type="ChEBI" id="CHEBI:57783"/>
        <dbReference type="ChEBI" id="CHEBI:64076"/>
        <dbReference type="ChEBI" id="CHEBI:456215"/>
        <dbReference type="ChEBI" id="CHEBI:456216"/>
        <dbReference type="EC" id="4.2.1.136"/>
    </reaction>
</comment>
<dbReference type="PROSITE" id="PS51383">
    <property type="entry name" value="YJEF_C_3"/>
    <property type="match status" value="1"/>
</dbReference>
<reference evidence="8 9" key="1">
    <citation type="journal article" date="2016" name="Nat. Commun.">
        <title>Thousands of microbial genomes shed light on interconnected biogeochemical processes in an aquifer system.</title>
        <authorList>
            <person name="Anantharaman K."/>
            <person name="Brown C.T."/>
            <person name="Hug L.A."/>
            <person name="Sharon I."/>
            <person name="Castelle C.J."/>
            <person name="Probst A.J."/>
            <person name="Thomas B.C."/>
            <person name="Singh A."/>
            <person name="Wilkins M.J."/>
            <person name="Karaoz U."/>
            <person name="Brodie E.L."/>
            <person name="Williams K.H."/>
            <person name="Hubbard S.S."/>
            <person name="Banfield J.F."/>
        </authorList>
    </citation>
    <scope>NUCLEOTIDE SEQUENCE [LARGE SCALE GENOMIC DNA]</scope>
</reference>
<feature type="domain" description="YjeF C-terminal" evidence="7">
    <location>
        <begin position="4"/>
        <end position="308"/>
    </location>
</feature>
<comment type="caution">
    <text evidence="6">Lacks conserved residue(s) required for the propagation of feature annotation.</text>
</comment>
<dbReference type="SUPFAM" id="SSF53613">
    <property type="entry name" value="Ribokinase-like"/>
    <property type="match status" value="2"/>
</dbReference>
<dbReference type="GO" id="GO:0005524">
    <property type="term" value="F:ATP binding"/>
    <property type="evidence" value="ECO:0007669"/>
    <property type="project" value="UniProtKB-KW"/>
</dbReference>
<dbReference type="PANTHER" id="PTHR12592:SF0">
    <property type="entry name" value="ATP-DEPENDENT (S)-NAD(P)H-HYDRATE DEHYDRATASE"/>
    <property type="match status" value="1"/>
</dbReference>
<comment type="catalytic activity">
    <reaction evidence="6">
        <text>(6S)-NADHX + ADP = AMP + phosphate + NADH + H(+)</text>
        <dbReference type="Rhea" id="RHEA:32223"/>
        <dbReference type="ChEBI" id="CHEBI:15378"/>
        <dbReference type="ChEBI" id="CHEBI:43474"/>
        <dbReference type="ChEBI" id="CHEBI:57945"/>
        <dbReference type="ChEBI" id="CHEBI:64074"/>
        <dbReference type="ChEBI" id="CHEBI:456215"/>
        <dbReference type="ChEBI" id="CHEBI:456216"/>
        <dbReference type="EC" id="4.2.1.136"/>
    </reaction>
</comment>
<dbReference type="GO" id="GO:0110051">
    <property type="term" value="P:metabolite repair"/>
    <property type="evidence" value="ECO:0007669"/>
    <property type="project" value="TreeGrafter"/>
</dbReference>
<dbReference type="Gene3D" id="3.40.1190.20">
    <property type="match status" value="1"/>
</dbReference>
<evidence type="ECO:0000259" key="7">
    <source>
        <dbReference type="PROSITE" id="PS51383"/>
    </source>
</evidence>
<sequence>MESFNPTNLKSLYIPPKESHKGKNGKLLIIGGSHLFHSASLWSLKVASRIVDLVHYSSVPENNAIVAKLTEEFRDGIIVPRGEIESYIEEDDCVLVGPGMVRADNETMKQFSLPDRQAGNVTMKNLKDIIEIEDEGVQTYYLTKYLLEKYPNKKWVIDAGALQMMELSWIPSGAILTPHQSEFERLKLKIKSEKLKMIMENEKIDDQVKEFAKEYKCTVLLKGVEDIVCNQSNCVKVTGGNQGMTKGGTGDVLAGLVAALYTKNDAFLAASAASYINKKAGEDLSEKMGIYFNASDLTDQIPQTMKRLLL</sequence>
<feature type="binding site" evidence="6">
    <location>
        <position position="179"/>
    </location>
    <ligand>
        <name>(6S)-NADPHX</name>
        <dbReference type="ChEBI" id="CHEBI:64076"/>
    </ligand>
</feature>
<protein>
    <recommendedName>
        <fullName evidence="6">ADP-dependent (S)-NAD(P)H-hydrate dehydratase</fullName>
        <ecNumber evidence="6">4.2.1.136</ecNumber>
    </recommendedName>
    <alternativeName>
        <fullName evidence="6">ADP-dependent NAD(P)HX dehydratase</fullName>
    </alternativeName>
</protein>
<dbReference type="Pfam" id="PF01256">
    <property type="entry name" value="Carb_kinase"/>
    <property type="match status" value="1"/>
</dbReference>
<evidence type="ECO:0000256" key="2">
    <source>
        <dbReference type="ARBA" id="ARBA00022840"/>
    </source>
</evidence>
<keyword evidence="1 6" id="KW-0547">Nucleotide-binding</keyword>
<evidence type="ECO:0000313" key="9">
    <source>
        <dbReference type="Proteomes" id="UP000177383"/>
    </source>
</evidence>
<evidence type="ECO:0000256" key="1">
    <source>
        <dbReference type="ARBA" id="ARBA00022741"/>
    </source>
</evidence>
<dbReference type="InterPro" id="IPR029056">
    <property type="entry name" value="Ribokinase-like"/>
</dbReference>
<gene>
    <name evidence="6" type="primary">nnrD</name>
    <name evidence="8" type="ORF">A2773_06060</name>
</gene>
<dbReference type="GO" id="GO:0046496">
    <property type="term" value="P:nicotinamide nucleotide metabolic process"/>
    <property type="evidence" value="ECO:0007669"/>
    <property type="project" value="UniProtKB-UniRule"/>
</dbReference>
<evidence type="ECO:0000256" key="6">
    <source>
        <dbReference type="HAMAP-Rule" id="MF_01965"/>
    </source>
</evidence>
<dbReference type="Proteomes" id="UP000177383">
    <property type="component" value="Unassembled WGS sequence"/>
</dbReference>
<dbReference type="EC" id="4.2.1.136" evidence="6"/>
<comment type="similarity">
    <text evidence="6">Belongs to the NnrD/CARKD family.</text>
</comment>
<proteinExistence type="inferred from homology"/>
<dbReference type="STRING" id="1798375.A2773_06060"/>
<evidence type="ECO:0000256" key="5">
    <source>
        <dbReference type="ARBA" id="ARBA00023239"/>
    </source>
</evidence>
<comment type="function">
    <text evidence="6">Catalyzes the dehydration of the S-form of NAD(P)HX at the expense of ADP, which is converted to AMP. Together with NAD(P)HX epimerase, which catalyzes the epimerization of the S- and R-forms, the enzyme allows the repair of both epimers of NAD(P)HX, a damaged form of NAD(P)H that is a result of enzymatic or heat-dependent hydration.</text>
</comment>
<name>A0A1F5ZLM0_9BACT</name>
<accession>A0A1F5ZLM0</accession>
<keyword evidence="2 6" id="KW-0067">ATP-binding</keyword>
<dbReference type="HAMAP" id="MF_01965">
    <property type="entry name" value="NADHX_dehydratase"/>
    <property type="match status" value="1"/>
</dbReference>
<feature type="binding site" evidence="6">
    <location>
        <position position="250"/>
    </location>
    <ligand>
        <name>AMP</name>
        <dbReference type="ChEBI" id="CHEBI:456215"/>
    </ligand>
</feature>
<dbReference type="PANTHER" id="PTHR12592">
    <property type="entry name" value="ATP-DEPENDENT (S)-NAD(P)H-HYDRATE DEHYDRATASE FAMILY MEMBER"/>
    <property type="match status" value="1"/>
</dbReference>
<keyword evidence="5 6" id="KW-0456">Lyase</keyword>
<keyword evidence="4 6" id="KW-0520">NAD</keyword>
<dbReference type="AlphaFoldDB" id="A0A1F5ZLM0"/>
<dbReference type="PROSITE" id="PS01050">
    <property type="entry name" value="YJEF_C_2"/>
    <property type="match status" value="1"/>
</dbReference>
<dbReference type="InterPro" id="IPR017953">
    <property type="entry name" value="Carbohydrate_kinase_pred_CS"/>
</dbReference>
<comment type="caution">
    <text evidence="8">The sequence shown here is derived from an EMBL/GenBank/DDBJ whole genome shotgun (WGS) entry which is preliminary data.</text>
</comment>
<comment type="cofactor">
    <cofactor evidence="6">
        <name>Mg(2+)</name>
        <dbReference type="ChEBI" id="CHEBI:18420"/>
    </cofactor>
</comment>
<feature type="binding site" evidence="6">
    <location>
        <position position="99"/>
    </location>
    <ligand>
        <name>(6S)-NADPHX</name>
        <dbReference type="ChEBI" id="CHEBI:64076"/>
    </ligand>
</feature>
<dbReference type="CDD" id="cd01171">
    <property type="entry name" value="YXKO-related"/>
    <property type="match status" value="1"/>
</dbReference>
<organism evidence="8 9">
    <name type="scientific">Candidatus Gottesmanbacteria bacterium RIFCSPHIGHO2_01_FULL_39_10</name>
    <dbReference type="NCBI Taxonomy" id="1798375"/>
    <lineage>
        <taxon>Bacteria</taxon>
        <taxon>Candidatus Gottesmaniibacteriota</taxon>
    </lineage>
</organism>
<evidence type="ECO:0000313" key="8">
    <source>
        <dbReference type="EMBL" id="OGG13379.1"/>
    </source>
</evidence>
<feature type="binding site" evidence="6">
    <location>
        <position position="39"/>
    </location>
    <ligand>
        <name>(6S)-NADPHX</name>
        <dbReference type="ChEBI" id="CHEBI:64076"/>
    </ligand>
</feature>